<reference evidence="1 2" key="1">
    <citation type="submission" date="2018-02" db="EMBL/GenBank/DDBJ databases">
        <title>Genome sequence of the basidiomycete white-rot fungus Phlebia centrifuga.</title>
        <authorList>
            <person name="Granchi Z."/>
            <person name="Peng M."/>
            <person name="de Vries R.P."/>
            <person name="Hilden K."/>
            <person name="Makela M.R."/>
            <person name="Grigoriev I."/>
            <person name="Riley R."/>
        </authorList>
    </citation>
    <scope>NUCLEOTIDE SEQUENCE [LARGE SCALE GENOMIC DNA]</scope>
    <source>
        <strain evidence="1 2">FBCC195</strain>
    </source>
</reference>
<name>A0A2R6QEM6_9APHY</name>
<sequence length="119" mass="13516">MSGPPYVTWAPGGATSITYDVLATSSPKEAVSRLRTLHRDKHSDRTKLVTSIVQMLHVPSDEHRAQFKELMDQYVPAGLHDVLLDIALDRKIYPVTSNYNLQVRLFHYVVCFFDAESQI</sequence>
<accession>A0A2R6QEM6</accession>
<dbReference type="Proteomes" id="UP000186601">
    <property type="component" value="Unassembled WGS sequence"/>
</dbReference>
<evidence type="ECO:0000313" key="1">
    <source>
        <dbReference type="EMBL" id="PSS06595.1"/>
    </source>
</evidence>
<organism evidence="1 2">
    <name type="scientific">Hermanssonia centrifuga</name>
    <dbReference type="NCBI Taxonomy" id="98765"/>
    <lineage>
        <taxon>Eukaryota</taxon>
        <taxon>Fungi</taxon>
        <taxon>Dikarya</taxon>
        <taxon>Basidiomycota</taxon>
        <taxon>Agaricomycotina</taxon>
        <taxon>Agaricomycetes</taxon>
        <taxon>Polyporales</taxon>
        <taxon>Meruliaceae</taxon>
        <taxon>Hermanssonia</taxon>
    </lineage>
</organism>
<protein>
    <submittedName>
        <fullName evidence="1">Uncharacterized protein</fullName>
    </submittedName>
</protein>
<dbReference type="EMBL" id="MLYV02000360">
    <property type="protein sequence ID" value="PSS06595.1"/>
    <property type="molecule type" value="Genomic_DNA"/>
</dbReference>
<keyword evidence="2" id="KW-1185">Reference proteome</keyword>
<gene>
    <name evidence="1" type="ORF">PHLCEN_2v3653</name>
</gene>
<proteinExistence type="predicted"/>
<dbReference type="AlphaFoldDB" id="A0A2R6QEM6"/>
<comment type="caution">
    <text evidence="1">The sequence shown here is derived from an EMBL/GenBank/DDBJ whole genome shotgun (WGS) entry which is preliminary data.</text>
</comment>
<evidence type="ECO:0000313" key="2">
    <source>
        <dbReference type="Proteomes" id="UP000186601"/>
    </source>
</evidence>